<dbReference type="InterPro" id="IPR013763">
    <property type="entry name" value="Cyclin-like_dom"/>
</dbReference>
<comment type="similarity">
    <text evidence="2">Belongs to the cyclin family.</text>
</comment>
<dbReference type="Pfam" id="PF21797">
    <property type="entry name" value="CycT2-like_C"/>
    <property type="match status" value="1"/>
</dbReference>
<dbReference type="OrthoDB" id="25002at2759"/>
<feature type="compositionally biased region" description="Low complexity" evidence="3">
    <location>
        <begin position="262"/>
        <end position="276"/>
    </location>
</feature>
<keyword evidence="1 2" id="KW-0195">Cyclin</keyword>
<organism evidence="4 5">
    <name type="scientific">Paramuricea clavata</name>
    <name type="common">Red gorgonian</name>
    <name type="synonym">Violescent sea-whip</name>
    <dbReference type="NCBI Taxonomy" id="317549"/>
    <lineage>
        <taxon>Eukaryota</taxon>
        <taxon>Metazoa</taxon>
        <taxon>Cnidaria</taxon>
        <taxon>Anthozoa</taxon>
        <taxon>Octocorallia</taxon>
        <taxon>Malacalcyonacea</taxon>
        <taxon>Plexauridae</taxon>
        <taxon>Paramuricea</taxon>
    </lineage>
</organism>
<dbReference type="EMBL" id="CACRXK020005095">
    <property type="protein sequence ID" value="CAB4005097.1"/>
    <property type="molecule type" value="Genomic_DNA"/>
</dbReference>
<dbReference type="InterPro" id="IPR043198">
    <property type="entry name" value="Cyclin/Ssn8"/>
</dbReference>
<feature type="region of interest" description="Disordered" evidence="3">
    <location>
        <begin position="441"/>
        <end position="475"/>
    </location>
</feature>
<dbReference type="Pfam" id="PF00134">
    <property type="entry name" value="Cyclin_N"/>
    <property type="match status" value="1"/>
</dbReference>
<proteinExistence type="inferred from homology"/>
<dbReference type="GO" id="GO:0016538">
    <property type="term" value="F:cyclin-dependent protein serine/threonine kinase regulator activity"/>
    <property type="evidence" value="ECO:0007669"/>
    <property type="project" value="InterPro"/>
</dbReference>
<evidence type="ECO:0000256" key="2">
    <source>
        <dbReference type="RuleBase" id="RU000383"/>
    </source>
</evidence>
<feature type="region of interest" description="Disordered" evidence="3">
    <location>
        <begin position="486"/>
        <end position="505"/>
    </location>
</feature>
<feature type="compositionally biased region" description="Low complexity" evidence="3">
    <location>
        <begin position="293"/>
        <end position="302"/>
    </location>
</feature>
<feature type="compositionally biased region" description="Polar residues" evidence="3">
    <location>
        <begin position="516"/>
        <end position="541"/>
    </location>
</feature>
<dbReference type="SMART" id="SM00385">
    <property type="entry name" value="CYCLIN"/>
    <property type="match status" value="2"/>
</dbReference>
<evidence type="ECO:0000256" key="3">
    <source>
        <dbReference type="SAM" id="MobiDB-lite"/>
    </source>
</evidence>
<feature type="compositionally biased region" description="Pro residues" evidence="3">
    <location>
        <begin position="441"/>
        <end position="462"/>
    </location>
</feature>
<reference evidence="4" key="1">
    <citation type="submission" date="2020-04" db="EMBL/GenBank/DDBJ databases">
        <authorList>
            <person name="Alioto T."/>
            <person name="Alioto T."/>
            <person name="Gomez Garrido J."/>
        </authorList>
    </citation>
    <scope>NUCLEOTIDE SEQUENCE</scope>
    <source>
        <strain evidence="4">A484AB</strain>
    </source>
</reference>
<dbReference type="Proteomes" id="UP001152795">
    <property type="component" value="Unassembled WGS sequence"/>
</dbReference>
<gene>
    <name evidence="4" type="ORF">PACLA_8A086680</name>
</gene>
<evidence type="ECO:0000313" key="5">
    <source>
        <dbReference type="Proteomes" id="UP001152795"/>
    </source>
</evidence>
<keyword evidence="5" id="KW-1185">Reference proteome</keyword>
<feature type="region of interest" description="Disordered" evidence="3">
    <location>
        <begin position="243"/>
        <end position="313"/>
    </location>
</feature>
<sequence length="610" mass="67440">MVKWYFSKDRLLKRTPSRANGVDFPTECRYRREGCRFIMDMGNKLGLRYDTMATGVIYFHRFYMKQSFKTFPRWVTACACLFLAGKVEETPKKCRDIITVAKKMLPDHHFRLFGENPREEVMIYERVLLQTIKFDLQVEHPYSILLKIGKLLKGDKGKIQKLVQMAWTFVNDSLATSLSLRKRPEILAVAHLNLAGKLANFDLKASTDSPSSKPWWYSFNKECQELVVEEICNEMLELYGAAKKEKPQKKSLSEKVEPSPPNSSSQSSPSVTNSPPFKKKRVENKDIEGKSTPVPASAKPGSKAPPPPSFTAVSANTNQVVSTNTVQTSAGFQSVENISPVVTSDGLAKTASYTLPSTIPSQVLSPLVQSTVPYVNPVIPHSAYLGGTFSPIPFGIPPPTDSTIPASSSSSTLLPPPNLVPPTSLVGVQNPTGFGQTFARVPPPLHQPPPSLQNLTQPPPPLQSHAHHPPSFMQTQPPPNLIQPLPTHGIQTQPPPHIHTQPPPSQIHVRPPLPHIQTQPLPSHMQTHPSLESHQQPSGHTYGQRPPLPPHKLFPAMHHQQPPPISMLPRAGMNNAGPPPVSGNNIPNWRTTGYNRPPNNHPMGRGGWMR</sequence>
<dbReference type="InterPro" id="IPR036915">
    <property type="entry name" value="Cyclin-like_sf"/>
</dbReference>
<name>A0A6S7HME7_PARCT</name>
<dbReference type="CDD" id="cd20531">
    <property type="entry name" value="CYCLIN_CCNK_rpt2"/>
    <property type="match status" value="1"/>
</dbReference>
<protein>
    <submittedName>
        <fullName evidence="4">Cyclin-K</fullName>
    </submittedName>
</protein>
<dbReference type="AlphaFoldDB" id="A0A6S7HME7"/>
<dbReference type="Gene3D" id="1.10.472.10">
    <property type="entry name" value="Cyclin-like"/>
    <property type="match status" value="2"/>
</dbReference>
<accession>A0A6S7HME7</accession>
<dbReference type="PANTHER" id="PTHR10026">
    <property type="entry name" value="CYCLIN"/>
    <property type="match status" value="1"/>
</dbReference>
<dbReference type="GO" id="GO:0006357">
    <property type="term" value="P:regulation of transcription by RNA polymerase II"/>
    <property type="evidence" value="ECO:0007669"/>
    <property type="project" value="InterPro"/>
</dbReference>
<comment type="caution">
    <text evidence="4">The sequence shown here is derived from an EMBL/GenBank/DDBJ whole genome shotgun (WGS) entry which is preliminary data.</text>
</comment>
<dbReference type="SUPFAM" id="SSF47954">
    <property type="entry name" value="Cyclin-like"/>
    <property type="match status" value="2"/>
</dbReference>
<evidence type="ECO:0000313" key="4">
    <source>
        <dbReference type="EMBL" id="CAB4005097.1"/>
    </source>
</evidence>
<feature type="region of interest" description="Disordered" evidence="3">
    <location>
        <begin position="515"/>
        <end position="558"/>
    </location>
</feature>
<dbReference type="CDD" id="cd20530">
    <property type="entry name" value="CYCLIN_CCNK_rpt1"/>
    <property type="match status" value="1"/>
</dbReference>
<evidence type="ECO:0000256" key="1">
    <source>
        <dbReference type="ARBA" id="ARBA00023127"/>
    </source>
</evidence>
<feature type="region of interest" description="Disordered" evidence="3">
    <location>
        <begin position="590"/>
        <end position="610"/>
    </location>
</feature>
<dbReference type="InterPro" id="IPR006671">
    <property type="entry name" value="Cyclin_N"/>
</dbReference>
<feature type="compositionally biased region" description="Pro residues" evidence="3">
    <location>
        <begin position="493"/>
        <end position="505"/>
    </location>
</feature>